<evidence type="ECO:0000313" key="4">
    <source>
        <dbReference type="Proteomes" id="UP000202511"/>
    </source>
</evidence>
<feature type="domain" description="Peptidase C1A papain C-terminal" evidence="2">
    <location>
        <begin position="86"/>
        <end position="302"/>
    </location>
</feature>
<dbReference type="Proteomes" id="UP000202511">
    <property type="component" value="Segment"/>
</dbReference>
<dbReference type="EMBL" id="KP136319">
    <property type="protein sequence ID" value="AJF97954.1"/>
    <property type="molecule type" value="Genomic_DNA"/>
</dbReference>
<dbReference type="InterPro" id="IPR000169">
    <property type="entry name" value="Pept_cys_AS"/>
</dbReference>
<accession>A0A0B5J2Y7</accession>
<dbReference type="GO" id="GO:0006508">
    <property type="term" value="P:proteolysis"/>
    <property type="evidence" value="ECO:0007669"/>
    <property type="project" value="UniProtKB-KW"/>
</dbReference>
<dbReference type="RefSeq" id="YP_009120189.1">
    <property type="nucleotide sequence ID" value="NC_026440.1"/>
</dbReference>
<dbReference type="InterPro" id="IPR000668">
    <property type="entry name" value="Peptidase_C1A_C"/>
</dbReference>
<dbReference type="SUPFAM" id="SSF54001">
    <property type="entry name" value="Cysteine proteinases"/>
    <property type="match status" value="1"/>
</dbReference>
<protein>
    <submittedName>
        <fullName evidence="3">Papain family cysteine protease</fullName>
    </submittedName>
</protein>
<feature type="region of interest" description="Disordered" evidence="1">
    <location>
        <begin position="305"/>
        <end position="328"/>
    </location>
</feature>
<keyword evidence="3" id="KW-0378">Hydrolase</keyword>
<dbReference type="InterPro" id="IPR038765">
    <property type="entry name" value="Papain-like_cys_pep_sf"/>
</dbReference>
<evidence type="ECO:0000256" key="1">
    <source>
        <dbReference type="SAM" id="MobiDB-lite"/>
    </source>
</evidence>
<reference evidence="3 4" key="1">
    <citation type="journal article" date="2015" name="Parasitol. Res.">
        <title>Viruses in close associations with free-living amoebae.</title>
        <authorList>
            <person name="Scheid P."/>
        </authorList>
    </citation>
    <scope>NUCLEOTIDE SEQUENCE [LARGE SCALE GENOMIC DNA]</scope>
    <source>
        <strain evidence="3">KlaHel</strain>
    </source>
</reference>
<dbReference type="PROSITE" id="PS00139">
    <property type="entry name" value="THIOL_PROTEASE_CYS"/>
    <property type="match status" value="1"/>
</dbReference>
<dbReference type="KEGG" id="vg:23462871"/>
<proteinExistence type="predicted"/>
<name>A0A0B5J2Y7_9VIRU</name>
<sequence>MPTVAAPSLATTVAMVMPNPAPTVPAGPRPAFTILRESTPAAAREYASLPLVRPWRELARAVDPIGRLPLDAGAVWAGDVEGALALPAHFDGRRRWGRLLTSLRDQGLSGACWAFAVVSALGDRAALWTHGAVRAWPDGIARPGVFSGLAPRDIIDCDFDALTDAQIEGEADIVSANEIHHGHRHADYGHTLAGAAEVLYVGGVACEGGWRCRSLAHYALASNTEMDVKAEIFAWGPVASAFALYEDFMYPERHPASWLGGVYRHDPAACPRAFGGHAVVIVAGARRGFPHCRRLPCTKAGTHMILSPQPNTNGTRAGSRGTHGGRTGPAVLIPTATLSWSRASASWRPTWWPVCPMWPASCSTHVTRTA</sequence>
<keyword evidence="3" id="KW-0645">Protease</keyword>
<dbReference type="Gene3D" id="3.90.70.10">
    <property type="entry name" value="Cysteine proteinases"/>
    <property type="match status" value="1"/>
</dbReference>
<dbReference type="SMART" id="SM00645">
    <property type="entry name" value="Pept_C1"/>
    <property type="match status" value="1"/>
</dbReference>
<dbReference type="GeneID" id="23462871"/>
<evidence type="ECO:0000313" key="3">
    <source>
        <dbReference type="EMBL" id="AJF97954.1"/>
    </source>
</evidence>
<dbReference type="Pfam" id="PF00112">
    <property type="entry name" value="Peptidase_C1"/>
    <property type="match status" value="1"/>
</dbReference>
<evidence type="ECO:0000259" key="2">
    <source>
        <dbReference type="SMART" id="SM00645"/>
    </source>
</evidence>
<organism evidence="3 4">
    <name type="scientific">Pandoravirus inopinatum</name>
    <dbReference type="NCBI Taxonomy" id="1605721"/>
    <lineage>
        <taxon>Viruses</taxon>
        <taxon>Pandoravirus</taxon>
    </lineage>
</organism>
<dbReference type="OrthoDB" id="4752at10239"/>
<dbReference type="GO" id="GO:0008234">
    <property type="term" value="F:cysteine-type peptidase activity"/>
    <property type="evidence" value="ECO:0007669"/>
    <property type="project" value="InterPro"/>
</dbReference>